<dbReference type="InterPro" id="IPR010998">
    <property type="entry name" value="Integrase_recombinase_N"/>
</dbReference>
<dbReference type="Gene3D" id="1.10.150.130">
    <property type="match status" value="1"/>
</dbReference>
<evidence type="ECO:0000256" key="2">
    <source>
        <dbReference type="ARBA" id="ARBA00022908"/>
    </source>
</evidence>
<evidence type="ECO:0000256" key="4">
    <source>
        <dbReference type="ARBA" id="ARBA00023172"/>
    </source>
</evidence>
<comment type="similarity">
    <text evidence="1">Belongs to the 'phage' integrase family.</text>
</comment>
<evidence type="ECO:0000259" key="7">
    <source>
        <dbReference type="PROSITE" id="PS51900"/>
    </source>
</evidence>
<dbReference type="InterPro" id="IPR044068">
    <property type="entry name" value="CB"/>
</dbReference>
<name>A0ABT7MMD7_9BACL</name>
<feature type="domain" description="Tyr recombinase" evidence="6">
    <location>
        <begin position="113"/>
        <end position="289"/>
    </location>
</feature>
<dbReference type="InterPro" id="IPR050090">
    <property type="entry name" value="Tyrosine_recombinase_XerCD"/>
</dbReference>
<comment type="caution">
    <text evidence="8">The sequence shown here is derived from an EMBL/GenBank/DDBJ whole genome shotgun (WGS) entry which is preliminary data.</text>
</comment>
<evidence type="ECO:0000256" key="5">
    <source>
        <dbReference type="PROSITE-ProRule" id="PRU01248"/>
    </source>
</evidence>
<keyword evidence="2" id="KW-0229">DNA integration</keyword>
<evidence type="ECO:0000313" key="8">
    <source>
        <dbReference type="EMBL" id="MDL5376357.1"/>
    </source>
</evidence>
<gene>
    <name evidence="8" type="ORF">QR695_04995</name>
</gene>
<dbReference type="PROSITE" id="PS51898">
    <property type="entry name" value="TYR_RECOMBINASE"/>
    <property type="match status" value="1"/>
</dbReference>
<feature type="domain" description="Core-binding (CB)" evidence="7">
    <location>
        <begin position="4"/>
        <end position="91"/>
    </location>
</feature>
<evidence type="ECO:0000256" key="1">
    <source>
        <dbReference type="ARBA" id="ARBA00008857"/>
    </source>
</evidence>
<evidence type="ECO:0000313" key="9">
    <source>
        <dbReference type="Proteomes" id="UP001230807"/>
    </source>
</evidence>
<dbReference type="Proteomes" id="UP001230807">
    <property type="component" value="Unassembled WGS sequence"/>
</dbReference>
<keyword evidence="4" id="KW-0233">DNA recombination</keyword>
<evidence type="ECO:0000259" key="6">
    <source>
        <dbReference type="PROSITE" id="PS51898"/>
    </source>
</evidence>
<proteinExistence type="inferred from homology"/>
<dbReference type="InterPro" id="IPR002104">
    <property type="entry name" value="Integrase_catalytic"/>
</dbReference>
<dbReference type="PANTHER" id="PTHR30349">
    <property type="entry name" value="PHAGE INTEGRASE-RELATED"/>
    <property type="match status" value="1"/>
</dbReference>
<dbReference type="InterPro" id="IPR013762">
    <property type="entry name" value="Integrase-like_cat_sf"/>
</dbReference>
<dbReference type="EMBL" id="JASWER010000003">
    <property type="protein sequence ID" value="MDL5376357.1"/>
    <property type="molecule type" value="Genomic_DNA"/>
</dbReference>
<organism evidence="8 9">
    <name type="scientific">Exiguobacterium mexicanum</name>
    <dbReference type="NCBI Taxonomy" id="340146"/>
    <lineage>
        <taxon>Bacteria</taxon>
        <taxon>Bacillati</taxon>
        <taxon>Bacillota</taxon>
        <taxon>Bacilli</taxon>
        <taxon>Bacillales</taxon>
        <taxon>Bacillales Family XII. Incertae Sedis</taxon>
        <taxon>Exiguobacterium</taxon>
    </lineage>
</organism>
<dbReference type="PROSITE" id="PS51900">
    <property type="entry name" value="CB"/>
    <property type="match status" value="1"/>
</dbReference>
<dbReference type="Pfam" id="PF00589">
    <property type="entry name" value="Phage_integrase"/>
    <property type="match status" value="1"/>
</dbReference>
<dbReference type="Gene3D" id="1.10.443.10">
    <property type="entry name" value="Intergrase catalytic core"/>
    <property type="match status" value="1"/>
</dbReference>
<sequence length="306" mass="35687">MEHITIKQAISIYLEDVEFRQRKSQDTVKTYRNTLRRFEHMMDESNVTFLKDVDETAHAYAYRDELVDCERAFNTIKKYVSVLKTFMAYSVHKGWITKNPFALVNVSGAEARRQSIILSREQLHQILYHADNATLYNIYMIGCDAGLRISETLDLQIEDVAFETNELVIRHGKGDKMREVPMSDRLRDALVRYIQWERPKTDTESSYLFIMPRGTKVRANYVNEYLQKVSNERLGFGITSHVLRHSFATELYNAGVNITKISRLLGHASTETTELYLHISKEQKHETIEVLNEKNRQVNQSKAKLN</sequence>
<keyword evidence="3 5" id="KW-0238">DNA-binding</keyword>
<dbReference type="SUPFAM" id="SSF56349">
    <property type="entry name" value="DNA breaking-rejoining enzymes"/>
    <property type="match status" value="1"/>
</dbReference>
<dbReference type="RefSeq" id="WP_286038247.1">
    <property type="nucleotide sequence ID" value="NZ_CP183077.1"/>
</dbReference>
<accession>A0ABT7MMD7</accession>
<dbReference type="Pfam" id="PF02899">
    <property type="entry name" value="Phage_int_SAM_1"/>
    <property type="match status" value="1"/>
</dbReference>
<dbReference type="PANTHER" id="PTHR30349:SF41">
    <property type="entry name" value="INTEGRASE_RECOMBINASE PROTEIN MJ0367-RELATED"/>
    <property type="match status" value="1"/>
</dbReference>
<dbReference type="InterPro" id="IPR004107">
    <property type="entry name" value="Integrase_SAM-like_N"/>
</dbReference>
<reference evidence="8 9" key="1">
    <citation type="submission" date="2023-06" db="EMBL/GenBank/DDBJ databases">
        <title>Influencing factors and mechanism of Cr(VI) reduction by facultative anaerobic Exiguobacterium sp. PY14.</title>
        <authorList>
            <person name="Zou L."/>
        </authorList>
    </citation>
    <scope>NUCLEOTIDE SEQUENCE [LARGE SCALE GENOMIC DNA]</scope>
    <source>
        <strain evidence="8 9">PY14</strain>
    </source>
</reference>
<keyword evidence="9" id="KW-1185">Reference proteome</keyword>
<dbReference type="InterPro" id="IPR011010">
    <property type="entry name" value="DNA_brk_join_enz"/>
</dbReference>
<evidence type="ECO:0000256" key="3">
    <source>
        <dbReference type="ARBA" id="ARBA00023125"/>
    </source>
</evidence>
<protein>
    <submittedName>
        <fullName evidence="8">Tyrosine-type recombinase/integrase</fullName>
    </submittedName>
</protein>